<dbReference type="AlphaFoldDB" id="A0A9Q3EJJ6"/>
<proteinExistence type="predicted"/>
<dbReference type="EMBL" id="AVOT02030861">
    <property type="protein sequence ID" value="MBW0524175.1"/>
    <property type="molecule type" value="Genomic_DNA"/>
</dbReference>
<evidence type="ECO:0000313" key="2">
    <source>
        <dbReference type="Proteomes" id="UP000765509"/>
    </source>
</evidence>
<gene>
    <name evidence="1" type="ORF">O181_063890</name>
</gene>
<accession>A0A9Q3EJJ6</accession>
<reference evidence="1" key="1">
    <citation type="submission" date="2021-03" db="EMBL/GenBank/DDBJ databases">
        <title>Draft genome sequence of rust myrtle Austropuccinia psidii MF-1, a brazilian biotype.</title>
        <authorList>
            <person name="Quecine M.C."/>
            <person name="Pachon D.M.R."/>
            <person name="Bonatelli M.L."/>
            <person name="Correr F.H."/>
            <person name="Franceschini L.M."/>
            <person name="Leite T.F."/>
            <person name="Margarido G.R.A."/>
            <person name="Almeida C.A."/>
            <person name="Ferrarezi J.A."/>
            <person name="Labate C.A."/>
        </authorList>
    </citation>
    <scope>NUCLEOTIDE SEQUENCE</scope>
    <source>
        <strain evidence="1">MF-1</strain>
    </source>
</reference>
<evidence type="ECO:0000313" key="1">
    <source>
        <dbReference type="EMBL" id="MBW0524175.1"/>
    </source>
</evidence>
<keyword evidence="2" id="KW-1185">Reference proteome</keyword>
<dbReference type="Proteomes" id="UP000765509">
    <property type="component" value="Unassembled WGS sequence"/>
</dbReference>
<name>A0A9Q3EJJ6_9BASI</name>
<organism evidence="1 2">
    <name type="scientific">Austropuccinia psidii MF-1</name>
    <dbReference type="NCBI Taxonomy" id="1389203"/>
    <lineage>
        <taxon>Eukaryota</taxon>
        <taxon>Fungi</taxon>
        <taxon>Dikarya</taxon>
        <taxon>Basidiomycota</taxon>
        <taxon>Pucciniomycotina</taxon>
        <taxon>Pucciniomycetes</taxon>
        <taxon>Pucciniales</taxon>
        <taxon>Sphaerophragmiaceae</taxon>
        <taxon>Austropuccinia</taxon>
    </lineage>
</organism>
<sequence length="118" mass="12747">MVSRPYNMLMANCALLAIFPFHWPYPAIIGLLSQLSTSPTPWPLSLLLGLGGLFSLPGAYGPSSHHQGPWTNPLYYGGFGLNGLFGSFRPPTVCNLWDHQALFGPNPMRPKGAKGAAH</sequence>
<protein>
    <submittedName>
        <fullName evidence="1">Uncharacterized protein</fullName>
    </submittedName>
</protein>
<comment type="caution">
    <text evidence="1">The sequence shown here is derived from an EMBL/GenBank/DDBJ whole genome shotgun (WGS) entry which is preliminary data.</text>
</comment>